<gene>
    <name evidence="2" type="ORF">ASU31_11265</name>
</gene>
<dbReference type="Proteomes" id="UP000051950">
    <property type="component" value="Unassembled WGS sequence"/>
</dbReference>
<dbReference type="STRING" id="687842.ASU31_11265"/>
<proteinExistence type="predicted"/>
<evidence type="ECO:0000313" key="2">
    <source>
        <dbReference type="EMBL" id="KRT16072.1"/>
    </source>
</evidence>
<organism evidence="2 3">
    <name type="scientific">Pedobacter ginsenosidimutans</name>
    <dbReference type="NCBI Taxonomy" id="687842"/>
    <lineage>
        <taxon>Bacteria</taxon>
        <taxon>Pseudomonadati</taxon>
        <taxon>Bacteroidota</taxon>
        <taxon>Sphingobacteriia</taxon>
        <taxon>Sphingobacteriales</taxon>
        <taxon>Sphingobacteriaceae</taxon>
        <taxon>Pedobacter</taxon>
    </lineage>
</organism>
<evidence type="ECO:0000313" key="3">
    <source>
        <dbReference type="Proteomes" id="UP000051950"/>
    </source>
</evidence>
<keyword evidence="1" id="KW-0812">Transmembrane</keyword>
<evidence type="ECO:0000256" key="1">
    <source>
        <dbReference type="SAM" id="Phobius"/>
    </source>
</evidence>
<name>A0A0T5VQJ3_9SPHI</name>
<dbReference type="AlphaFoldDB" id="A0A0T5VQJ3"/>
<feature type="transmembrane region" description="Helical" evidence="1">
    <location>
        <begin position="52"/>
        <end position="74"/>
    </location>
</feature>
<protein>
    <submittedName>
        <fullName evidence="2">Uncharacterized protein</fullName>
    </submittedName>
</protein>
<accession>A0A0T5VQJ3</accession>
<sequence length="109" mass="12453">MINGKGTADFRISALNLGVLRYLRRSKTYECILPVSLFALKSLIWFKIIRKAIVVLVGFGAPAFRFNFFIAVIFERNRHCEKAFSADEAILKRSLLVCALRLLRRSSSQ</sequence>
<keyword evidence="3" id="KW-1185">Reference proteome</keyword>
<comment type="caution">
    <text evidence="2">The sequence shown here is derived from an EMBL/GenBank/DDBJ whole genome shotgun (WGS) entry which is preliminary data.</text>
</comment>
<keyword evidence="1" id="KW-1133">Transmembrane helix</keyword>
<dbReference type="EMBL" id="LMZQ01000006">
    <property type="protein sequence ID" value="KRT16072.1"/>
    <property type="molecule type" value="Genomic_DNA"/>
</dbReference>
<keyword evidence="1" id="KW-0472">Membrane</keyword>
<reference evidence="2 3" key="1">
    <citation type="submission" date="2015-11" db="EMBL/GenBank/DDBJ databases">
        <title>Sequence of Pedobacter ginsenosidimutans.</title>
        <authorList>
            <person name="Carson E."/>
            <person name="Keyser V."/>
            <person name="Newman J."/>
            <person name="Miller J."/>
        </authorList>
    </citation>
    <scope>NUCLEOTIDE SEQUENCE [LARGE SCALE GENOMIC DNA]</scope>
    <source>
        <strain evidence="2 3">KACC 14530</strain>
    </source>
</reference>